<dbReference type="AlphaFoldDB" id="A0AAV7JA55"/>
<reference evidence="1 2" key="1">
    <citation type="journal article" date="2021" name="J. Hered.">
        <title>A chromosome-level genome assembly of the parasitoid wasp, Cotesia glomerata (Hymenoptera: Braconidae).</title>
        <authorList>
            <person name="Pinto B.J."/>
            <person name="Weis J.J."/>
            <person name="Gamble T."/>
            <person name="Ode P.J."/>
            <person name="Paul R."/>
            <person name="Zaspel J.M."/>
        </authorList>
    </citation>
    <scope>NUCLEOTIDE SEQUENCE [LARGE SCALE GENOMIC DNA]</scope>
    <source>
        <strain evidence="1">CgM1</strain>
    </source>
</reference>
<evidence type="ECO:0000313" key="1">
    <source>
        <dbReference type="EMBL" id="KAH0568722.1"/>
    </source>
</evidence>
<comment type="caution">
    <text evidence="1">The sequence shown here is derived from an EMBL/GenBank/DDBJ whole genome shotgun (WGS) entry which is preliminary data.</text>
</comment>
<protein>
    <submittedName>
        <fullName evidence="1">Uncharacterized protein</fullName>
    </submittedName>
</protein>
<dbReference type="EMBL" id="JAHXZJ010000001">
    <property type="protein sequence ID" value="KAH0568722.1"/>
    <property type="molecule type" value="Genomic_DNA"/>
</dbReference>
<gene>
    <name evidence="1" type="ORF">KQX54_021412</name>
</gene>
<sequence length="151" mass="17239">MPVQRIELKRKSIAYETIMNGCISTDAVRRDDNARQHYLGVSVANSASAKGLLINFRRSHPPFSLNFGWPCNTRVYRAICPYGDGDGDAQPLTLSILDSLSAYFVPHYPYHRPKIKQKLQVNQSRDPYPAQKYKLSRIYALEVCKPIPVQR</sequence>
<accession>A0AAV7JA55</accession>
<keyword evidence="2" id="KW-1185">Reference proteome</keyword>
<name>A0AAV7JA55_COTGL</name>
<evidence type="ECO:0000313" key="2">
    <source>
        <dbReference type="Proteomes" id="UP000826195"/>
    </source>
</evidence>
<proteinExistence type="predicted"/>
<organism evidence="1 2">
    <name type="scientific">Cotesia glomerata</name>
    <name type="common">Lepidopteran parasitic wasp</name>
    <name type="synonym">Apanteles glomeratus</name>
    <dbReference type="NCBI Taxonomy" id="32391"/>
    <lineage>
        <taxon>Eukaryota</taxon>
        <taxon>Metazoa</taxon>
        <taxon>Ecdysozoa</taxon>
        <taxon>Arthropoda</taxon>
        <taxon>Hexapoda</taxon>
        <taxon>Insecta</taxon>
        <taxon>Pterygota</taxon>
        <taxon>Neoptera</taxon>
        <taxon>Endopterygota</taxon>
        <taxon>Hymenoptera</taxon>
        <taxon>Apocrita</taxon>
        <taxon>Ichneumonoidea</taxon>
        <taxon>Braconidae</taxon>
        <taxon>Microgastrinae</taxon>
        <taxon>Cotesia</taxon>
    </lineage>
</organism>
<dbReference type="Proteomes" id="UP000826195">
    <property type="component" value="Unassembled WGS sequence"/>
</dbReference>